<evidence type="ECO:0000313" key="4">
    <source>
        <dbReference type="Proteomes" id="UP000006727"/>
    </source>
</evidence>
<dbReference type="EMBL" id="ABEU02000006">
    <property type="protein sequence ID" value="PNR52187.1"/>
    <property type="molecule type" value="Genomic_DNA"/>
</dbReference>
<reference evidence="2 4" key="1">
    <citation type="journal article" date="2008" name="Science">
        <title>The Physcomitrella genome reveals evolutionary insights into the conquest of land by plants.</title>
        <authorList>
            <person name="Rensing S."/>
            <person name="Lang D."/>
            <person name="Zimmer A."/>
            <person name="Terry A."/>
            <person name="Salamov A."/>
            <person name="Shapiro H."/>
            <person name="Nishiyama T."/>
            <person name="Perroud P.-F."/>
            <person name="Lindquist E."/>
            <person name="Kamisugi Y."/>
            <person name="Tanahashi T."/>
            <person name="Sakakibara K."/>
            <person name="Fujita T."/>
            <person name="Oishi K."/>
            <person name="Shin-I T."/>
            <person name="Kuroki Y."/>
            <person name="Toyoda A."/>
            <person name="Suzuki Y."/>
            <person name="Hashimoto A."/>
            <person name="Yamaguchi K."/>
            <person name="Sugano A."/>
            <person name="Kohara Y."/>
            <person name="Fujiyama A."/>
            <person name="Anterola A."/>
            <person name="Aoki S."/>
            <person name="Ashton N."/>
            <person name="Barbazuk W.B."/>
            <person name="Barker E."/>
            <person name="Bennetzen J."/>
            <person name="Bezanilla M."/>
            <person name="Blankenship R."/>
            <person name="Cho S.H."/>
            <person name="Dutcher S."/>
            <person name="Estelle M."/>
            <person name="Fawcett J.A."/>
            <person name="Gundlach H."/>
            <person name="Hanada K."/>
            <person name="Heyl A."/>
            <person name="Hicks K.A."/>
            <person name="Hugh J."/>
            <person name="Lohr M."/>
            <person name="Mayer K."/>
            <person name="Melkozernov A."/>
            <person name="Murata T."/>
            <person name="Nelson D."/>
            <person name="Pils B."/>
            <person name="Prigge M."/>
            <person name="Reiss B."/>
            <person name="Renner T."/>
            <person name="Rombauts S."/>
            <person name="Rushton P."/>
            <person name="Sanderfoot A."/>
            <person name="Schween G."/>
            <person name="Shiu S.-H."/>
            <person name="Stueber K."/>
            <person name="Theodoulou F.L."/>
            <person name="Tu H."/>
            <person name="Van de Peer Y."/>
            <person name="Verrier P.J."/>
            <person name="Waters E."/>
            <person name="Wood A."/>
            <person name="Yang L."/>
            <person name="Cove D."/>
            <person name="Cuming A."/>
            <person name="Hasebe M."/>
            <person name="Lucas S."/>
            <person name="Mishler D.B."/>
            <person name="Reski R."/>
            <person name="Grigoriev I."/>
            <person name="Quatrano R.S."/>
            <person name="Boore J.L."/>
        </authorList>
    </citation>
    <scope>NUCLEOTIDE SEQUENCE [LARGE SCALE GENOMIC DNA]</scope>
    <source>
        <strain evidence="3 4">cv. Gransden 2004</strain>
    </source>
</reference>
<dbReference type="EnsemblPlants" id="Pp3c6_5850V3.1">
    <property type="protein sequence ID" value="Pp3c6_5850V3.1"/>
    <property type="gene ID" value="Pp3c6_5850"/>
</dbReference>
<evidence type="ECO:0000256" key="1">
    <source>
        <dbReference type="SAM" id="MobiDB-lite"/>
    </source>
</evidence>
<feature type="region of interest" description="Disordered" evidence="1">
    <location>
        <begin position="170"/>
        <end position="189"/>
    </location>
</feature>
<keyword evidence="4" id="KW-1185">Reference proteome</keyword>
<reference evidence="3" key="3">
    <citation type="submission" date="2020-12" db="UniProtKB">
        <authorList>
            <consortium name="EnsemblPlants"/>
        </authorList>
    </citation>
    <scope>IDENTIFICATION</scope>
</reference>
<dbReference type="RefSeq" id="XP_024378295.1">
    <property type="nucleotide sequence ID" value="XM_024522527.2"/>
</dbReference>
<dbReference type="KEGG" id="ppp:112283607"/>
<dbReference type="AlphaFoldDB" id="A0A2K1KEH9"/>
<dbReference type="EnsemblPlants" id="Pp3c6_5850V3.2">
    <property type="protein sequence ID" value="Pp3c6_5850V3.2"/>
    <property type="gene ID" value="Pp3c6_5850"/>
</dbReference>
<protein>
    <submittedName>
        <fullName evidence="2 3">Uncharacterized protein</fullName>
    </submittedName>
</protein>
<dbReference type="GeneID" id="112283607"/>
<dbReference type="Gramene" id="Pp3c6_5850V3.1">
    <property type="protein sequence ID" value="Pp3c6_5850V3.1"/>
    <property type="gene ID" value="Pp3c6_5850"/>
</dbReference>
<dbReference type="OrthoDB" id="10457554at2759"/>
<dbReference type="Gramene" id="Pp3c6_5850V3.2">
    <property type="protein sequence ID" value="Pp3c6_5850V3.2"/>
    <property type="gene ID" value="Pp3c6_5850"/>
</dbReference>
<evidence type="ECO:0000313" key="3">
    <source>
        <dbReference type="EnsemblPlants" id="Pp3c6_5850V3.1"/>
    </source>
</evidence>
<dbReference type="PaxDb" id="3218-PP1S180_65V6.1"/>
<gene>
    <name evidence="3" type="primary">LOC112283607</name>
    <name evidence="2" type="ORF">PHYPA_008561</name>
</gene>
<evidence type="ECO:0000313" key="2">
    <source>
        <dbReference type="EMBL" id="PNR52187.1"/>
    </source>
</evidence>
<name>A0A2K1KEH9_PHYPA</name>
<sequence length="189" mass="20555">MGMHGSLARLASRARLSVLSQRGVALSSQPVRGFVASTSHADGLSLTESRESLLANKQPIWIGWARNYAAEATAGQDEAPQGNVHVLEFGTHKTVTAKRFAVGTSGVHPDEDHVDPDGEEYKAKAKEILQEVGEKIEETMEESQIKKLQEKLVATEGIGEVVQDLYNQKEEHKTELELPVSKSEAHGSS</sequence>
<accession>A0A2K1KEH9</accession>
<dbReference type="Proteomes" id="UP000006727">
    <property type="component" value="Chromosome 6"/>
</dbReference>
<reference evidence="2 4" key="2">
    <citation type="journal article" date="2018" name="Plant J.">
        <title>The Physcomitrella patens chromosome-scale assembly reveals moss genome structure and evolution.</title>
        <authorList>
            <person name="Lang D."/>
            <person name="Ullrich K.K."/>
            <person name="Murat F."/>
            <person name="Fuchs J."/>
            <person name="Jenkins J."/>
            <person name="Haas F.B."/>
            <person name="Piednoel M."/>
            <person name="Gundlach H."/>
            <person name="Van Bel M."/>
            <person name="Meyberg R."/>
            <person name="Vives C."/>
            <person name="Morata J."/>
            <person name="Symeonidi A."/>
            <person name="Hiss M."/>
            <person name="Muchero W."/>
            <person name="Kamisugi Y."/>
            <person name="Saleh O."/>
            <person name="Blanc G."/>
            <person name="Decker E.L."/>
            <person name="van Gessel N."/>
            <person name="Grimwood J."/>
            <person name="Hayes R.D."/>
            <person name="Graham S.W."/>
            <person name="Gunter L.E."/>
            <person name="McDaniel S.F."/>
            <person name="Hoernstein S.N.W."/>
            <person name="Larsson A."/>
            <person name="Li F.W."/>
            <person name="Perroud P.F."/>
            <person name="Phillips J."/>
            <person name="Ranjan P."/>
            <person name="Rokshar D.S."/>
            <person name="Rothfels C.J."/>
            <person name="Schneider L."/>
            <person name="Shu S."/>
            <person name="Stevenson D.W."/>
            <person name="Thummler F."/>
            <person name="Tillich M."/>
            <person name="Villarreal Aguilar J.C."/>
            <person name="Widiez T."/>
            <person name="Wong G.K."/>
            <person name="Wymore A."/>
            <person name="Zhang Y."/>
            <person name="Zimmer A.D."/>
            <person name="Quatrano R.S."/>
            <person name="Mayer K.F.X."/>
            <person name="Goodstein D."/>
            <person name="Casacuberta J.M."/>
            <person name="Vandepoele K."/>
            <person name="Reski R."/>
            <person name="Cuming A.C."/>
            <person name="Tuskan G.A."/>
            <person name="Maumus F."/>
            <person name="Salse J."/>
            <person name="Schmutz J."/>
            <person name="Rensing S.A."/>
        </authorList>
    </citation>
    <scope>NUCLEOTIDE SEQUENCE [LARGE SCALE GENOMIC DNA]</scope>
    <source>
        <strain evidence="3 4">cv. Gransden 2004</strain>
    </source>
</reference>
<organism evidence="2">
    <name type="scientific">Physcomitrium patens</name>
    <name type="common">Spreading-leaved earth moss</name>
    <name type="synonym">Physcomitrella patens</name>
    <dbReference type="NCBI Taxonomy" id="3218"/>
    <lineage>
        <taxon>Eukaryota</taxon>
        <taxon>Viridiplantae</taxon>
        <taxon>Streptophyta</taxon>
        <taxon>Embryophyta</taxon>
        <taxon>Bryophyta</taxon>
        <taxon>Bryophytina</taxon>
        <taxon>Bryopsida</taxon>
        <taxon>Funariidae</taxon>
        <taxon>Funariales</taxon>
        <taxon>Funariaceae</taxon>
        <taxon>Physcomitrium</taxon>
    </lineage>
</organism>
<proteinExistence type="predicted"/>